<dbReference type="InterPro" id="IPR046348">
    <property type="entry name" value="SIS_dom_sf"/>
</dbReference>
<reference evidence="4 5" key="1">
    <citation type="submission" date="2019-10" db="EMBL/GenBank/DDBJ databases">
        <title>Cognatihalovulum marinum gen. nov. sp. nov., a new member of the family Rhodobacteraceae isolated from deep seawater of the Northwest Indian Ocean.</title>
        <authorList>
            <person name="Ruan C."/>
            <person name="Wang J."/>
            <person name="Zheng X."/>
            <person name="Song L."/>
            <person name="Zhu Y."/>
            <person name="Huang Y."/>
            <person name="Lu Z."/>
            <person name="Du W."/>
            <person name="Huang L."/>
            <person name="Dai X."/>
        </authorList>
    </citation>
    <scope>NUCLEOTIDE SEQUENCE [LARGE SCALE GENOMIC DNA]</scope>
    <source>
        <strain evidence="4 5">2CG4</strain>
    </source>
</reference>
<dbReference type="AlphaFoldDB" id="A0A6L5YXX9"/>
<dbReference type="Pfam" id="PF01380">
    <property type="entry name" value="SIS"/>
    <property type="match status" value="1"/>
</dbReference>
<dbReference type="PANTHER" id="PTHR10937:SF8">
    <property type="entry name" value="AMINOTRANSFERASE-RELATED"/>
    <property type="match status" value="1"/>
</dbReference>
<dbReference type="Proteomes" id="UP000474957">
    <property type="component" value="Unassembled WGS sequence"/>
</dbReference>
<evidence type="ECO:0000259" key="3">
    <source>
        <dbReference type="PROSITE" id="PS51464"/>
    </source>
</evidence>
<protein>
    <submittedName>
        <fullName evidence="4">SIS domain-containing protein</fullName>
    </submittedName>
</protein>
<dbReference type="PANTHER" id="PTHR10937">
    <property type="entry name" value="GLUCOSAMINE--FRUCTOSE-6-PHOSPHATE AMINOTRANSFERASE, ISOMERIZING"/>
    <property type="match status" value="1"/>
</dbReference>
<dbReference type="GO" id="GO:0097367">
    <property type="term" value="F:carbohydrate derivative binding"/>
    <property type="evidence" value="ECO:0007669"/>
    <property type="project" value="InterPro"/>
</dbReference>
<dbReference type="RefSeq" id="WP_154445256.1">
    <property type="nucleotide sequence ID" value="NZ_WIND01000002.1"/>
</dbReference>
<evidence type="ECO:0000313" key="4">
    <source>
        <dbReference type="EMBL" id="MSU88849.1"/>
    </source>
</evidence>
<keyword evidence="2" id="KW-0677">Repeat</keyword>
<dbReference type="GO" id="GO:0008483">
    <property type="term" value="F:transaminase activity"/>
    <property type="evidence" value="ECO:0007669"/>
    <property type="project" value="UniProtKB-KW"/>
</dbReference>
<dbReference type="GO" id="GO:1901135">
    <property type="term" value="P:carbohydrate derivative metabolic process"/>
    <property type="evidence" value="ECO:0007669"/>
    <property type="project" value="InterPro"/>
</dbReference>
<keyword evidence="1" id="KW-0032">Aminotransferase</keyword>
<feature type="domain" description="SIS" evidence="3">
    <location>
        <begin position="33"/>
        <end position="175"/>
    </location>
</feature>
<evidence type="ECO:0000256" key="2">
    <source>
        <dbReference type="ARBA" id="ARBA00022737"/>
    </source>
</evidence>
<sequence length="331" mass="34352">MTATTMMRREIDEIPAAAARLLDAAPQDRFRAVGRALGRIGPRAVVTVARGSSDHAATCLKYAIELSAGVPVSSVGPSVASIYGAALHLDRVVALGVSQSGRSGDLVALMRACRQGGAQTLTLTNSVDSPLAGAAATVLDLCAGPEHAVAATKSFTNSVLSGLWLLAYWRGDDGLQAALRAAPDRLQDALALTAAPLREELTRTDRLVVIARGPGLGIAAEVALKAMELCGIHASAHSSAEVLHGPSAILRDGFPVLALGEPAEAGLQDTIDRLEGQGARVLTAPAVTPLHRFLDPLLQLAPVYGALEAAARIRGRNPDRPEFLAKETLTV</sequence>
<gene>
    <name evidence="4" type="ORF">GE300_04330</name>
</gene>
<dbReference type="InterPro" id="IPR035466">
    <property type="entry name" value="GlmS/AgaS_SIS"/>
</dbReference>
<keyword evidence="1" id="KW-0808">Transferase</keyword>
<accession>A0A6L5YXX9</accession>
<dbReference type="CDD" id="cd05009">
    <property type="entry name" value="SIS_GlmS_GlmD_2"/>
    <property type="match status" value="1"/>
</dbReference>
<evidence type="ECO:0000256" key="1">
    <source>
        <dbReference type="ARBA" id="ARBA00022576"/>
    </source>
</evidence>
<dbReference type="EMBL" id="WIND01000002">
    <property type="protein sequence ID" value="MSU88849.1"/>
    <property type="molecule type" value="Genomic_DNA"/>
</dbReference>
<dbReference type="Gene3D" id="3.40.50.10490">
    <property type="entry name" value="Glucose-6-phosphate isomerase like protein, domain 1"/>
    <property type="match status" value="2"/>
</dbReference>
<proteinExistence type="predicted"/>
<organism evidence="4 5">
    <name type="scientific">Halovulum marinum</name>
    <dbReference type="NCBI Taxonomy" id="2662447"/>
    <lineage>
        <taxon>Bacteria</taxon>
        <taxon>Pseudomonadati</taxon>
        <taxon>Pseudomonadota</taxon>
        <taxon>Alphaproteobacteria</taxon>
        <taxon>Rhodobacterales</taxon>
        <taxon>Paracoccaceae</taxon>
        <taxon>Halovulum</taxon>
    </lineage>
</organism>
<comment type="caution">
    <text evidence="4">The sequence shown here is derived from an EMBL/GenBank/DDBJ whole genome shotgun (WGS) entry which is preliminary data.</text>
</comment>
<dbReference type="InterPro" id="IPR035490">
    <property type="entry name" value="GlmS/FrlB_SIS"/>
</dbReference>
<dbReference type="SUPFAM" id="SSF53697">
    <property type="entry name" value="SIS domain"/>
    <property type="match status" value="1"/>
</dbReference>
<feature type="domain" description="SIS" evidence="3">
    <location>
        <begin position="197"/>
        <end position="316"/>
    </location>
</feature>
<dbReference type="CDD" id="cd05008">
    <property type="entry name" value="SIS_GlmS_GlmD_1"/>
    <property type="match status" value="1"/>
</dbReference>
<dbReference type="PROSITE" id="PS51464">
    <property type="entry name" value="SIS"/>
    <property type="match status" value="2"/>
</dbReference>
<keyword evidence="5" id="KW-1185">Reference proteome</keyword>
<name>A0A6L5YXX9_9RHOB</name>
<dbReference type="InterPro" id="IPR001347">
    <property type="entry name" value="SIS_dom"/>
</dbReference>
<evidence type="ECO:0000313" key="5">
    <source>
        <dbReference type="Proteomes" id="UP000474957"/>
    </source>
</evidence>